<keyword evidence="4" id="KW-1185">Reference proteome</keyword>
<comment type="caution">
    <text evidence="3">The sequence shown here is derived from an EMBL/GenBank/DDBJ whole genome shotgun (WGS) entry which is preliminary data.</text>
</comment>
<dbReference type="Proteomes" id="UP000467840">
    <property type="component" value="Chromosome 12"/>
</dbReference>
<feature type="coiled-coil region" evidence="1">
    <location>
        <begin position="99"/>
        <end position="126"/>
    </location>
</feature>
<dbReference type="GO" id="GO:0003723">
    <property type="term" value="F:RNA binding"/>
    <property type="evidence" value="ECO:0007669"/>
    <property type="project" value="InterPro"/>
</dbReference>
<proteinExistence type="predicted"/>
<dbReference type="Pfam" id="PF11955">
    <property type="entry name" value="PORR"/>
    <property type="match status" value="2"/>
</dbReference>
<dbReference type="InterPro" id="IPR021099">
    <property type="entry name" value="PORR_domain"/>
</dbReference>
<evidence type="ECO:0000313" key="4">
    <source>
        <dbReference type="Proteomes" id="UP000467840"/>
    </source>
</evidence>
<evidence type="ECO:0000313" key="3">
    <source>
        <dbReference type="EMBL" id="KAF2285079.1"/>
    </source>
</evidence>
<feature type="domain" description="PORR" evidence="2">
    <location>
        <begin position="239"/>
        <end position="316"/>
    </location>
</feature>
<dbReference type="EMBL" id="JAAGAX010000018">
    <property type="protein sequence ID" value="KAF2285079.1"/>
    <property type="molecule type" value="Genomic_DNA"/>
</dbReference>
<gene>
    <name evidence="3" type="ORF">GH714_037777</name>
</gene>
<reference evidence="3 4" key="1">
    <citation type="journal article" date="2020" name="Mol. Plant">
        <title>The Chromosome-Based Rubber Tree Genome Provides New Insights into Spurge Genome Evolution and Rubber Biosynthesis.</title>
        <authorList>
            <person name="Liu J."/>
            <person name="Shi C."/>
            <person name="Shi C.C."/>
            <person name="Li W."/>
            <person name="Zhang Q.J."/>
            <person name="Zhang Y."/>
            <person name="Li K."/>
            <person name="Lu H.F."/>
            <person name="Shi C."/>
            <person name="Zhu S.T."/>
            <person name="Xiao Z.Y."/>
            <person name="Nan H."/>
            <person name="Yue Y."/>
            <person name="Zhu X.G."/>
            <person name="Wu Y."/>
            <person name="Hong X.N."/>
            <person name="Fan G.Y."/>
            <person name="Tong Y."/>
            <person name="Zhang D."/>
            <person name="Mao C.L."/>
            <person name="Liu Y.L."/>
            <person name="Hao S.J."/>
            <person name="Liu W.Q."/>
            <person name="Lv M.Q."/>
            <person name="Zhang H.B."/>
            <person name="Liu Y."/>
            <person name="Hu-Tang G.R."/>
            <person name="Wang J.P."/>
            <person name="Wang J.H."/>
            <person name="Sun Y.H."/>
            <person name="Ni S.B."/>
            <person name="Chen W.B."/>
            <person name="Zhang X.C."/>
            <person name="Jiao Y.N."/>
            <person name="Eichler E.E."/>
            <person name="Li G.H."/>
            <person name="Liu X."/>
            <person name="Gao L.Z."/>
        </authorList>
    </citation>
    <scope>NUCLEOTIDE SEQUENCE [LARGE SCALE GENOMIC DNA]</scope>
    <source>
        <strain evidence="4">cv. GT1</strain>
        <tissue evidence="3">Leaf</tissue>
    </source>
</reference>
<dbReference type="InterPro" id="IPR045040">
    <property type="entry name" value="PORR_fam"/>
</dbReference>
<name>A0A6A6KC70_HEVBR</name>
<dbReference type="PANTHER" id="PTHR31476:SF8">
    <property type="entry name" value="EXPRESSED PROTEIN"/>
    <property type="match status" value="1"/>
</dbReference>
<protein>
    <recommendedName>
        <fullName evidence="2">PORR domain-containing protein</fullName>
    </recommendedName>
</protein>
<evidence type="ECO:0000259" key="2">
    <source>
        <dbReference type="Pfam" id="PF11955"/>
    </source>
</evidence>
<feature type="domain" description="PORR" evidence="2">
    <location>
        <begin position="57"/>
        <end position="238"/>
    </location>
</feature>
<dbReference type="AlphaFoldDB" id="A0A6A6KC70"/>
<accession>A0A6A6KC70</accession>
<evidence type="ECO:0000256" key="1">
    <source>
        <dbReference type="SAM" id="Coils"/>
    </source>
</evidence>
<sequence>MVTQIVKAEALMNGFDKANLFAFLPMRTKWYGKPLLGWMQSRFMTTSKRVQDRSSKKRVHDLEIVTEKWKIVSKVMAVMEVLKQEVEMDQRGVLWCGMTKEAEDLLEEQERLIEEHSDKAAEYVTRCLMMSVDKQLRVDKIAHFRRDFGLPMDFRTKWVHKYSKLFRVVKSGGGEEYLKLVSWKPAWEITELEKKILGATEISVHEPGLLSLPFPLKFPPNYKKLVYRYGGKIDHFQKSFTIEKRLVTDHLTHFRREFVMPQKLMRLLLKHFGIFYVSERGKRFSVFLNEAYEGQELIEKGPLVVWKEKLLSLVGYRGKKKKIETSSDLSDMEYDNFIDNDSEKECMSMQLECEETMGDIEGALLVDNDEMEVGELGSAYKDIDTS</sequence>
<keyword evidence="1" id="KW-0175">Coiled coil</keyword>
<organism evidence="3 4">
    <name type="scientific">Hevea brasiliensis</name>
    <name type="common">Para rubber tree</name>
    <name type="synonym">Siphonia brasiliensis</name>
    <dbReference type="NCBI Taxonomy" id="3981"/>
    <lineage>
        <taxon>Eukaryota</taxon>
        <taxon>Viridiplantae</taxon>
        <taxon>Streptophyta</taxon>
        <taxon>Embryophyta</taxon>
        <taxon>Tracheophyta</taxon>
        <taxon>Spermatophyta</taxon>
        <taxon>Magnoliopsida</taxon>
        <taxon>eudicotyledons</taxon>
        <taxon>Gunneridae</taxon>
        <taxon>Pentapetalae</taxon>
        <taxon>rosids</taxon>
        <taxon>fabids</taxon>
        <taxon>Malpighiales</taxon>
        <taxon>Euphorbiaceae</taxon>
        <taxon>Crotonoideae</taxon>
        <taxon>Micrandreae</taxon>
        <taxon>Hevea</taxon>
    </lineage>
</organism>
<dbReference type="PANTHER" id="PTHR31476">
    <property type="entry name" value="PROTEIN WHAT'S THIS FACTOR 1 HOMOLOG, CHLOROPLASTIC"/>
    <property type="match status" value="1"/>
</dbReference>